<evidence type="ECO:0000256" key="7">
    <source>
        <dbReference type="SAM" id="MobiDB-lite"/>
    </source>
</evidence>
<gene>
    <name evidence="11" type="ORF">ACFPET_09685</name>
</gene>
<feature type="domain" description="GH18" evidence="10">
    <location>
        <begin position="267"/>
        <end position="600"/>
    </location>
</feature>
<name>A0ABV8TYF4_9ACTN</name>
<keyword evidence="5" id="KW-0119">Carbohydrate metabolism</keyword>
<dbReference type="Gene3D" id="2.60.40.10">
    <property type="entry name" value="Immunoglobulins"/>
    <property type="match status" value="1"/>
</dbReference>
<dbReference type="Pfam" id="PF00704">
    <property type="entry name" value="Glyco_hydro_18"/>
    <property type="match status" value="1"/>
</dbReference>
<keyword evidence="8" id="KW-0732">Signal</keyword>
<evidence type="ECO:0000256" key="2">
    <source>
        <dbReference type="ARBA" id="ARBA00012729"/>
    </source>
</evidence>
<dbReference type="InterPro" id="IPR003305">
    <property type="entry name" value="CenC_carb-bd"/>
</dbReference>
<evidence type="ECO:0000313" key="12">
    <source>
        <dbReference type="Proteomes" id="UP001595823"/>
    </source>
</evidence>
<dbReference type="EMBL" id="JBHSDK010000013">
    <property type="protein sequence ID" value="MFC4335468.1"/>
    <property type="molecule type" value="Genomic_DNA"/>
</dbReference>
<evidence type="ECO:0000259" key="10">
    <source>
        <dbReference type="PROSITE" id="PS51910"/>
    </source>
</evidence>
<evidence type="ECO:0000256" key="1">
    <source>
        <dbReference type="ARBA" id="ARBA00009121"/>
    </source>
</evidence>
<dbReference type="PANTHER" id="PTHR45708">
    <property type="entry name" value="ENDOCHITINASE"/>
    <property type="match status" value="1"/>
</dbReference>
<evidence type="ECO:0000256" key="5">
    <source>
        <dbReference type="ARBA" id="ARBA00023326"/>
    </source>
</evidence>
<dbReference type="InterPro" id="IPR050542">
    <property type="entry name" value="Glycosyl_Hydrlase18_Chitinase"/>
</dbReference>
<dbReference type="PROSITE" id="PS01095">
    <property type="entry name" value="GH18_1"/>
    <property type="match status" value="1"/>
</dbReference>
<keyword evidence="12" id="KW-1185">Reference proteome</keyword>
<dbReference type="Gene3D" id="2.60.120.260">
    <property type="entry name" value="Galactose-binding domain-like"/>
    <property type="match status" value="1"/>
</dbReference>
<dbReference type="PRINTS" id="PR00014">
    <property type="entry name" value="FNTYPEIII"/>
</dbReference>
<comment type="caution">
    <text evidence="11">The sequence shown here is derived from an EMBL/GenBank/DDBJ whole genome shotgun (WGS) entry which is preliminary data.</text>
</comment>
<feature type="domain" description="Fibronectin type-III" evidence="9">
    <location>
        <begin position="177"/>
        <end position="259"/>
    </location>
</feature>
<dbReference type="InterPro" id="IPR003961">
    <property type="entry name" value="FN3_dom"/>
</dbReference>
<protein>
    <recommendedName>
        <fullName evidence="2">chitinase</fullName>
        <ecNumber evidence="2">3.2.1.14</ecNumber>
    </recommendedName>
</protein>
<organism evidence="11 12">
    <name type="scientific">Salininema proteolyticum</name>
    <dbReference type="NCBI Taxonomy" id="1607685"/>
    <lineage>
        <taxon>Bacteria</taxon>
        <taxon>Bacillati</taxon>
        <taxon>Actinomycetota</taxon>
        <taxon>Actinomycetes</taxon>
        <taxon>Glycomycetales</taxon>
        <taxon>Glycomycetaceae</taxon>
        <taxon>Salininema</taxon>
    </lineage>
</organism>
<feature type="compositionally biased region" description="Low complexity" evidence="7">
    <location>
        <begin position="183"/>
        <end position="195"/>
    </location>
</feature>
<dbReference type="EC" id="3.2.1.14" evidence="2"/>
<dbReference type="RefSeq" id="WP_380620338.1">
    <property type="nucleotide sequence ID" value="NZ_JBHSDK010000013.1"/>
</dbReference>
<evidence type="ECO:0000256" key="8">
    <source>
        <dbReference type="SAM" id="SignalP"/>
    </source>
</evidence>
<dbReference type="InterPro" id="IPR001223">
    <property type="entry name" value="Glyco_hydro18_cat"/>
</dbReference>
<comment type="similarity">
    <text evidence="1">Belongs to the glycosyl hydrolase 18 family. Chitinase class II subfamily.</text>
</comment>
<feature type="region of interest" description="Disordered" evidence="7">
    <location>
        <begin position="162"/>
        <end position="195"/>
    </location>
</feature>
<dbReference type="SMART" id="SM00636">
    <property type="entry name" value="Glyco_18"/>
    <property type="match status" value="1"/>
</dbReference>
<dbReference type="InterPro" id="IPR013783">
    <property type="entry name" value="Ig-like_fold"/>
</dbReference>
<dbReference type="InterPro" id="IPR001579">
    <property type="entry name" value="Glyco_hydro_18_chit_AS"/>
</dbReference>
<dbReference type="Pfam" id="PF00041">
    <property type="entry name" value="fn3"/>
    <property type="match status" value="1"/>
</dbReference>
<keyword evidence="4 6" id="KW-0326">Glycosidase</keyword>
<dbReference type="Proteomes" id="UP001595823">
    <property type="component" value="Unassembled WGS sequence"/>
</dbReference>
<dbReference type="SMART" id="SM00060">
    <property type="entry name" value="FN3"/>
    <property type="match status" value="1"/>
</dbReference>
<sequence length="601" mass="63237">MSTLTCHRGRSPAARAMILALSVIAVLLTPLPAYAAENLLSNPGFESGLDSWACPTGSVSTDARSGSGSLETAPSSTGTGECSQSLAVQPGSAYELSAWVKGSYAYIGARGDGMDEARTWTASAGSWTKLSVAFTTGPSTTSVAVYVHGWYGQPPLNADDFALSGEAGSVPDNPPAAPSGLRSDSTTATSATLSWSAPSGEVDGYRVYRDGTEVGTSSSTVFTDSGLTPETAYTYRVAAHNAAGEGPQSDPVEVSTPAPPDGSPGSRSLVGYHHSSFLNGSGYIPLADVSTDWDFVNLSFGESPGNGVVTFDRCPASECAERESDAEFQAAIEAHQAEGRKVLLSIGGANGTVRLTSAQARDNFVDTVSGIVDRWGLDGIDIDFEGHSLSLDDGDRDFRNPTTPVITNLIDALQTLTGRYGDGFALTMAPETFFVQMGYTFYGRGEWGGADPRAGAYLPVIHALRDDLTMLHVQHYNSGPIIGLDDEYHSMGTVNFHTAMADMVLNGFPIEGNPDWFFPGLREDQVAIGLPASNNAGNGFTSVGAVQQSLDCLIKGVNCGGYQPLGTYPGMRGLMSWSVNWDAFNGYEFSTAHRAYLDALP</sequence>
<evidence type="ECO:0000259" key="9">
    <source>
        <dbReference type="PROSITE" id="PS50853"/>
    </source>
</evidence>
<reference evidence="12" key="1">
    <citation type="journal article" date="2019" name="Int. J. Syst. Evol. Microbiol.">
        <title>The Global Catalogue of Microorganisms (GCM) 10K type strain sequencing project: providing services to taxonomists for standard genome sequencing and annotation.</title>
        <authorList>
            <consortium name="The Broad Institute Genomics Platform"/>
            <consortium name="The Broad Institute Genome Sequencing Center for Infectious Disease"/>
            <person name="Wu L."/>
            <person name="Ma J."/>
        </authorList>
    </citation>
    <scope>NUCLEOTIDE SEQUENCE [LARGE SCALE GENOMIC DNA]</scope>
    <source>
        <strain evidence="12">IBRC-M 10908</strain>
    </source>
</reference>
<dbReference type="PROSITE" id="PS51910">
    <property type="entry name" value="GH18_2"/>
    <property type="match status" value="1"/>
</dbReference>
<dbReference type="InterPro" id="IPR036116">
    <property type="entry name" value="FN3_sf"/>
</dbReference>
<dbReference type="Pfam" id="PF02018">
    <property type="entry name" value="CBM_4_9"/>
    <property type="match status" value="1"/>
</dbReference>
<evidence type="ECO:0000256" key="3">
    <source>
        <dbReference type="ARBA" id="ARBA00022801"/>
    </source>
</evidence>
<dbReference type="SUPFAM" id="SSF51445">
    <property type="entry name" value="(Trans)glycosidases"/>
    <property type="match status" value="1"/>
</dbReference>
<dbReference type="Gene3D" id="3.20.20.80">
    <property type="entry name" value="Glycosidases"/>
    <property type="match status" value="1"/>
</dbReference>
<dbReference type="InterPro" id="IPR011583">
    <property type="entry name" value="Chitinase_II/V-like_cat"/>
</dbReference>
<evidence type="ECO:0000256" key="6">
    <source>
        <dbReference type="RuleBase" id="RU000489"/>
    </source>
</evidence>
<keyword evidence="3 6" id="KW-0378">Hydrolase</keyword>
<accession>A0ABV8TYF4</accession>
<dbReference type="SUPFAM" id="SSF49265">
    <property type="entry name" value="Fibronectin type III"/>
    <property type="match status" value="1"/>
</dbReference>
<dbReference type="SUPFAM" id="SSF49785">
    <property type="entry name" value="Galactose-binding domain-like"/>
    <property type="match status" value="1"/>
</dbReference>
<proteinExistence type="inferred from homology"/>
<dbReference type="PROSITE" id="PS50853">
    <property type="entry name" value="FN3"/>
    <property type="match status" value="1"/>
</dbReference>
<evidence type="ECO:0000256" key="4">
    <source>
        <dbReference type="ARBA" id="ARBA00023295"/>
    </source>
</evidence>
<dbReference type="PANTHER" id="PTHR45708:SF49">
    <property type="entry name" value="ENDOCHITINASE"/>
    <property type="match status" value="1"/>
</dbReference>
<keyword evidence="5" id="KW-0624">Polysaccharide degradation</keyword>
<dbReference type="InterPro" id="IPR008979">
    <property type="entry name" value="Galactose-bd-like_sf"/>
</dbReference>
<feature type="chain" id="PRO_5047460561" description="chitinase" evidence="8">
    <location>
        <begin position="36"/>
        <end position="601"/>
    </location>
</feature>
<dbReference type="CDD" id="cd02871">
    <property type="entry name" value="GH18_chitinase_D-like"/>
    <property type="match status" value="1"/>
</dbReference>
<dbReference type="CDD" id="cd00063">
    <property type="entry name" value="FN3"/>
    <property type="match status" value="1"/>
</dbReference>
<dbReference type="InterPro" id="IPR017853">
    <property type="entry name" value="GH"/>
</dbReference>
<feature type="region of interest" description="Disordered" evidence="7">
    <location>
        <begin position="59"/>
        <end position="84"/>
    </location>
</feature>
<feature type="signal peptide" evidence="8">
    <location>
        <begin position="1"/>
        <end position="35"/>
    </location>
</feature>
<feature type="region of interest" description="Disordered" evidence="7">
    <location>
        <begin position="242"/>
        <end position="268"/>
    </location>
</feature>
<evidence type="ECO:0000313" key="11">
    <source>
        <dbReference type="EMBL" id="MFC4335468.1"/>
    </source>
</evidence>